<keyword evidence="3" id="KW-1185">Reference proteome</keyword>
<dbReference type="AlphaFoldDB" id="A0A9K3D2W4"/>
<feature type="region of interest" description="Disordered" evidence="1">
    <location>
        <begin position="29"/>
        <end position="222"/>
    </location>
</feature>
<organism evidence="2 3">
    <name type="scientific">Kipferlia bialata</name>
    <dbReference type="NCBI Taxonomy" id="797122"/>
    <lineage>
        <taxon>Eukaryota</taxon>
        <taxon>Metamonada</taxon>
        <taxon>Carpediemonas-like organisms</taxon>
        <taxon>Kipferlia</taxon>
    </lineage>
</organism>
<evidence type="ECO:0000313" key="3">
    <source>
        <dbReference type="Proteomes" id="UP000265618"/>
    </source>
</evidence>
<feature type="compositionally biased region" description="Acidic residues" evidence="1">
    <location>
        <begin position="237"/>
        <end position="281"/>
    </location>
</feature>
<evidence type="ECO:0000313" key="2">
    <source>
        <dbReference type="EMBL" id="GIQ87112.1"/>
    </source>
</evidence>
<protein>
    <submittedName>
        <fullName evidence="2">Uncharacterized protein</fullName>
    </submittedName>
</protein>
<feature type="compositionally biased region" description="Acidic residues" evidence="1">
    <location>
        <begin position="204"/>
        <end position="222"/>
    </location>
</feature>
<reference evidence="2 3" key="1">
    <citation type="journal article" date="2018" name="PLoS ONE">
        <title>The draft genome of Kipferlia bialata reveals reductive genome evolution in fornicate parasites.</title>
        <authorList>
            <person name="Tanifuji G."/>
            <person name="Takabayashi S."/>
            <person name="Kume K."/>
            <person name="Takagi M."/>
            <person name="Nakayama T."/>
            <person name="Kamikawa R."/>
            <person name="Inagaki Y."/>
            <person name="Hashimoto T."/>
        </authorList>
    </citation>
    <scope>NUCLEOTIDE SEQUENCE [LARGE SCALE GENOMIC DNA]</scope>
    <source>
        <strain evidence="2">NY0173</strain>
    </source>
</reference>
<dbReference type="EMBL" id="BDIP01002978">
    <property type="protein sequence ID" value="GIQ87112.1"/>
    <property type="molecule type" value="Genomic_DNA"/>
</dbReference>
<feature type="compositionally biased region" description="Polar residues" evidence="1">
    <location>
        <begin position="328"/>
        <end position="337"/>
    </location>
</feature>
<feature type="compositionally biased region" description="Acidic residues" evidence="1">
    <location>
        <begin position="290"/>
        <end position="304"/>
    </location>
</feature>
<feature type="non-terminal residue" evidence="2">
    <location>
        <position position="357"/>
    </location>
</feature>
<feature type="region of interest" description="Disordered" evidence="1">
    <location>
        <begin position="237"/>
        <end position="357"/>
    </location>
</feature>
<accession>A0A9K3D2W4</accession>
<evidence type="ECO:0000256" key="1">
    <source>
        <dbReference type="SAM" id="MobiDB-lite"/>
    </source>
</evidence>
<feature type="compositionally biased region" description="Basic and acidic residues" evidence="1">
    <location>
        <begin position="107"/>
        <end position="129"/>
    </location>
</feature>
<feature type="compositionally biased region" description="Basic and acidic residues" evidence="1">
    <location>
        <begin position="136"/>
        <end position="161"/>
    </location>
</feature>
<feature type="compositionally biased region" description="Polar residues" evidence="1">
    <location>
        <begin position="85"/>
        <end position="94"/>
    </location>
</feature>
<sequence>AGIGLGTQSLRSATTATVAVAKFTRHARVARQGREDGGLQSVSRSVSHAPHPPAHRRQDDRPSSAALYVGGRSRSRASGPDLGSIRQQLAQLQDRNLRSAGGMSPSEEDKAQYLDESRQHKKEEADKEPWQPPTPDLERERQSYKPSMFDRDTPLLDKDGNDIFSPVRSEGEGEAEGEGVATETGHAEADTEGVEGEVEAREGEGEEAVAEGEAEGEEGDAEWMEYEGEWWFRYGEDQEWQLYEEEGEEGEEGEVAEEGEVESPVEAEAETPEALEEEAPPAEETPLPEGEAEPEPEAEVEAEAGGDGALTAEDLAPEDFNPDEYAASQIQDQQRFLEQQYGYEEERDEKGGSCLAM</sequence>
<dbReference type="Proteomes" id="UP000265618">
    <property type="component" value="Unassembled WGS sequence"/>
</dbReference>
<name>A0A9K3D2W4_9EUKA</name>
<gene>
    <name evidence="2" type="ORF">KIPB_009086</name>
</gene>
<comment type="caution">
    <text evidence="2">The sequence shown here is derived from an EMBL/GenBank/DDBJ whole genome shotgun (WGS) entry which is preliminary data.</text>
</comment>
<proteinExistence type="predicted"/>